<comment type="caution">
    <text evidence="2">The sequence shown here is derived from an EMBL/GenBank/DDBJ whole genome shotgun (WGS) entry which is preliminary data.</text>
</comment>
<name>A0A5S3WGX1_9GAMM</name>
<accession>A0A5S3WGX1</accession>
<proteinExistence type="predicted"/>
<keyword evidence="1" id="KW-1133">Transmembrane helix</keyword>
<feature type="transmembrane region" description="Helical" evidence="1">
    <location>
        <begin position="12"/>
        <end position="28"/>
    </location>
</feature>
<evidence type="ECO:0000256" key="1">
    <source>
        <dbReference type="SAM" id="Phobius"/>
    </source>
</evidence>
<organism evidence="2 3">
    <name type="scientific">Pseudoalteromonas rubra</name>
    <dbReference type="NCBI Taxonomy" id="43658"/>
    <lineage>
        <taxon>Bacteria</taxon>
        <taxon>Pseudomonadati</taxon>
        <taxon>Pseudomonadota</taxon>
        <taxon>Gammaproteobacteria</taxon>
        <taxon>Alteromonadales</taxon>
        <taxon>Pseudoalteromonadaceae</taxon>
        <taxon>Pseudoalteromonas</taxon>
    </lineage>
</organism>
<keyword evidence="1" id="KW-0472">Membrane</keyword>
<dbReference type="EMBL" id="PNCI01000047">
    <property type="protein sequence ID" value="TMP26412.1"/>
    <property type="molecule type" value="Genomic_DNA"/>
</dbReference>
<feature type="transmembrane region" description="Helical" evidence="1">
    <location>
        <begin position="132"/>
        <end position="151"/>
    </location>
</feature>
<reference evidence="3" key="2">
    <citation type="submission" date="2019-06" db="EMBL/GenBank/DDBJ databases">
        <title>Co-occurence of chitin degradation, pigmentation and bioactivity in marine Pseudoalteromonas.</title>
        <authorList>
            <person name="Sonnenschein E.C."/>
            <person name="Bech P.K."/>
        </authorList>
    </citation>
    <scope>NUCLEOTIDE SEQUENCE [LARGE SCALE GENOMIC DNA]</scope>
    <source>
        <strain evidence="3">S2676</strain>
    </source>
</reference>
<gene>
    <name evidence="2" type="ORF">CWB99_19100</name>
</gene>
<evidence type="ECO:0000313" key="2">
    <source>
        <dbReference type="EMBL" id="TMP26412.1"/>
    </source>
</evidence>
<dbReference type="AlphaFoldDB" id="A0A5S3WGX1"/>
<protein>
    <submittedName>
        <fullName evidence="2">Uncharacterized protein</fullName>
    </submittedName>
</protein>
<reference evidence="2 3" key="1">
    <citation type="submission" date="2018-01" db="EMBL/GenBank/DDBJ databases">
        <authorList>
            <person name="Paulsen S."/>
            <person name="Gram L.K."/>
        </authorList>
    </citation>
    <scope>NUCLEOTIDE SEQUENCE [LARGE SCALE GENOMIC DNA]</scope>
    <source>
        <strain evidence="2 3">S2676</strain>
    </source>
</reference>
<dbReference type="Proteomes" id="UP000310249">
    <property type="component" value="Unassembled WGS sequence"/>
</dbReference>
<keyword evidence="1" id="KW-0812">Transmembrane</keyword>
<sequence>MIDRRKYFTMRLMLISSVCMVILGLLDLEKEIVIPTMSDLTQVSSKVSEYNCNKTRYGDKLSFKVNGIDDIVMVNGVKIDCDFFAGKIAESNGNITMWLDMRNSNPIAYVFEVGDVKFESNELGRRMETMNLMSLILIVIGVGTFLKYRFLINQPK</sequence>
<evidence type="ECO:0000313" key="3">
    <source>
        <dbReference type="Proteomes" id="UP000310249"/>
    </source>
</evidence>